<gene>
    <name evidence="19" type="ORF">N1028_10540</name>
</gene>
<evidence type="ECO:0000259" key="17">
    <source>
        <dbReference type="PROSITE" id="PS51198"/>
    </source>
</evidence>
<keyword evidence="5 15" id="KW-0378">Hydrolase</keyword>
<evidence type="ECO:0000256" key="10">
    <source>
        <dbReference type="ARBA" id="ARBA00023204"/>
    </source>
</evidence>
<dbReference type="Gene3D" id="1.10.486.10">
    <property type="entry name" value="PCRA, domain 4"/>
    <property type="match status" value="1"/>
</dbReference>
<dbReference type="Gene3D" id="1.10.10.160">
    <property type="match status" value="1"/>
</dbReference>
<evidence type="ECO:0000256" key="1">
    <source>
        <dbReference type="ARBA" id="ARBA00009922"/>
    </source>
</evidence>
<dbReference type="InterPro" id="IPR014016">
    <property type="entry name" value="UvrD-like_ATP-bd"/>
</dbReference>
<dbReference type="SUPFAM" id="SSF52540">
    <property type="entry name" value="P-loop containing nucleoside triphosphate hydrolases"/>
    <property type="match status" value="1"/>
</dbReference>
<keyword evidence="10" id="KW-0234">DNA repair</keyword>
<evidence type="ECO:0000256" key="6">
    <source>
        <dbReference type="ARBA" id="ARBA00022806"/>
    </source>
</evidence>
<dbReference type="InterPro" id="IPR011604">
    <property type="entry name" value="PDDEXK-like_dom_sf"/>
</dbReference>
<keyword evidence="6 15" id="KW-0347">Helicase</keyword>
<evidence type="ECO:0000256" key="4">
    <source>
        <dbReference type="ARBA" id="ARBA00022763"/>
    </source>
</evidence>
<comment type="catalytic activity">
    <reaction evidence="14">
        <text>ATP + H2O = ADP + phosphate + H(+)</text>
        <dbReference type="Rhea" id="RHEA:13065"/>
        <dbReference type="ChEBI" id="CHEBI:15377"/>
        <dbReference type="ChEBI" id="CHEBI:15378"/>
        <dbReference type="ChEBI" id="CHEBI:30616"/>
        <dbReference type="ChEBI" id="CHEBI:43474"/>
        <dbReference type="ChEBI" id="CHEBI:456216"/>
        <dbReference type="EC" id="5.6.2.4"/>
    </reaction>
</comment>
<evidence type="ECO:0000256" key="7">
    <source>
        <dbReference type="ARBA" id="ARBA00022839"/>
    </source>
</evidence>
<keyword evidence="3 15" id="KW-0547">Nucleotide-binding</keyword>
<keyword evidence="9" id="KW-0238">DNA-binding</keyword>
<comment type="similarity">
    <text evidence="1">Belongs to the helicase family. UvrD subfamily.</text>
</comment>
<comment type="catalytic activity">
    <reaction evidence="12">
        <text>Couples ATP hydrolysis with the unwinding of duplex DNA by translocating in the 3'-5' direction.</text>
        <dbReference type="EC" id="5.6.2.4"/>
    </reaction>
</comment>
<keyword evidence="11" id="KW-0413">Isomerase</keyword>
<keyword evidence="8 15" id="KW-0067">ATP-binding</keyword>
<accession>A0AA41XHG0</accession>
<feature type="compositionally biased region" description="Polar residues" evidence="16">
    <location>
        <begin position="724"/>
        <end position="742"/>
    </location>
</feature>
<evidence type="ECO:0000256" key="15">
    <source>
        <dbReference type="PROSITE-ProRule" id="PRU00560"/>
    </source>
</evidence>
<dbReference type="GO" id="GO:0005829">
    <property type="term" value="C:cytosol"/>
    <property type="evidence" value="ECO:0007669"/>
    <property type="project" value="TreeGrafter"/>
</dbReference>
<comment type="caution">
    <text evidence="19">The sequence shown here is derived from an EMBL/GenBank/DDBJ whole genome shotgun (WGS) entry which is preliminary data.</text>
</comment>
<dbReference type="InterPro" id="IPR013986">
    <property type="entry name" value="DExx_box_DNA_helicase_dom_sf"/>
</dbReference>
<evidence type="ECO:0000256" key="3">
    <source>
        <dbReference type="ARBA" id="ARBA00022741"/>
    </source>
</evidence>
<dbReference type="GO" id="GO:0043138">
    <property type="term" value="F:3'-5' DNA helicase activity"/>
    <property type="evidence" value="ECO:0007669"/>
    <property type="project" value="UniProtKB-EC"/>
</dbReference>
<protein>
    <recommendedName>
        <fullName evidence="13">DNA 3'-5' helicase</fullName>
        <ecNumber evidence="13">5.6.2.4</ecNumber>
    </recommendedName>
</protein>
<evidence type="ECO:0000256" key="2">
    <source>
        <dbReference type="ARBA" id="ARBA00022722"/>
    </source>
</evidence>
<dbReference type="Gene3D" id="3.90.320.10">
    <property type="match status" value="1"/>
</dbReference>
<sequence>MREVRLDERQQQVLEAPAASSFAVVGAPGSGKTTVLLELVADRVGRLGMAPEEILVLASSRQGATRLRDQVALRLGVPSNGPLARTANSAAFEIVRRGARESMGRDGRVGEATGGAVAAARPVALLTGAEQDRIVAELLLGGIEDAEAGRNGVRWPESLPPQVRRLREFRTELRELMMRATENGVSAEGLVELGRRERIAEWVAAGEFLAEYHRALESYDVAHLDSAELLAEARRILRVEHAKGPTPEQDGTAATRGGIRLVVADDFPEYSVGAVNLVREFARGGAAVVVFGDPDTATAGFRGSDVRALGQLGQTLGVPTAPTIVLGTTYRQHGDLRSLSQRVTERIGTAAAGLQRRTVEPGAGGGAESGAAASNAAERGEARVLRIQADNRTSEIATIARLLRERFLLEGTEWSQMAVIVRSGSLVPAIARGLALAEVPTRTLSAVQALRDDYAARHLAEGLALGIGRLELTAETASSVILGPLCGVDAVGLRRLRLALRHDELAAGGSRHSDELLCEALLTPGVLATIDSAPARRVAALGTTLAALRSSFEAGATVEELLWELWQRTGLATRWGALAAGTGILADEANRNLDGAVALFTAARRAVEREPERPAELFIDEFLTAEVPEDTLSPRSRADSVLVTTPSGAVGLDVEVVVVAGLQESVWPNLRLRGSLLHAQRLGAVATEARLEARERRADGTFGETRTRAPGVATDQVLDERSVASDSPVTSGSPFASDSSAASGRFAEPAAAPTRTEDSRAEVLSDELRMFALAVSRSRRVTVLSGVANDDEQPSAFLALAPDAETVKPVRHPLSLRGLTGHLRRRLAEEGDLRAASALARLAAEEVAGAHPRSWYGLLPASTEEPVVDPDDPEAVVRVSPSRIEAFEESPLMWFVDQVAGGAKGLAAGIGTIVHSVMEQLAADPETDPSPEELLRRSEERWKELRFEAPWIEERERRALGTKLEGLSDYLRGFSVSGGELVGAEAGFRLRQGRAEVNGSIDRIERRADGTVVVIDLKTGKYPAARGDMPRHAQLATYQLAVQRRALRTKDVELEGDAAEDAAPQVEGQVAAGGAAEVSAAPEPFVGGEVGGAELLYVAKGERPSRYTIRRQDALGEPELTEIAARIEAVAEGMAAATFRGVAEPEERDFQNRYEYRIQLIKAVSE</sequence>
<dbReference type="RefSeq" id="WP_259528038.1">
    <property type="nucleotide sequence ID" value="NZ_JANLCK010000004.1"/>
</dbReference>
<dbReference type="AlphaFoldDB" id="A0AA41XHG0"/>
<evidence type="ECO:0000256" key="11">
    <source>
        <dbReference type="ARBA" id="ARBA00023235"/>
    </source>
</evidence>
<dbReference type="Proteomes" id="UP001165587">
    <property type="component" value="Unassembled WGS sequence"/>
</dbReference>
<dbReference type="SUPFAM" id="SSF52980">
    <property type="entry name" value="Restriction endonuclease-like"/>
    <property type="match status" value="1"/>
</dbReference>
<evidence type="ECO:0000256" key="5">
    <source>
        <dbReference type="ARBA" id="ARBA00022801"/>
    </source>
</evidence>
<evidence type="ECO:0000313" key="20">
    <source>
        <dbReference type="Proteomes" id="UP001165587"/>
    </source>
</evidence>
<dbReference type="InterPro" id="IPR027417">
    <property type="entry name" value="P-loop_NTPase"/>
</dbReference>
<dbReference type="InterPro" id="IPR014017">
    <property type="entry name" value="DNA_helicase_UvrD-like_C"/>
</dbReference>
<dbReference type="PANTHER" id="PTHR11070:SF59">
    <property type="entry name" value="DNA 3'-5' HELICASE"/>
    <property type="match status" value="1"/>
</dbReference>
<keyword evidence="7" id="KW-0269">Exonuclease</keyword>
<feature type="domain" description="UvrD-like helicase C-terminal" evidence="18">
    <location>
        <begin position="337"/>
        <end position="651"/>
    </location>
</feature>
<dbReference type="PROSITE" id="PS51198">
    <property type="entry name" value="UVRD_HELICASE_ATP_BIND"/>
    <property type="match status" value="1"/>
</dbReference>
<dbReference type="InterPro" id="IPR038726">
    <property type="entry name" value="PDDEXK_AddAB-type"/>
</dbReference>
<dbReference type="GO" id="GO:0033202">
    <property type="term" value="C:DNA helicase complex"/>
    <property type="evidence" value="ECO:0007669"/>
    <property type="project" value="TreeGrafter"/>
</dbReference>
<evidence type="ECO:0000313" key="19">
    <source>
        <dbReference type="EMBL" id="MCS5726329.1"/>
    </source>
</evidence>
<feature type="region of interest" description="Disordered" evidence="16">
    <location>
        <begin position="696"/>
        <end position="760"/>
    </location>
</feature>
<dbReference type="GO" id="GO:0000725">
    <property type="term" value="P:recombinational repair"/>
    <property type="evidence" value="ECO:0007669"/>
    <property type="project" value="TreeGrafter"/>
</dbReference>
<keyword evidence="2" id="KW-0540">Nuclease</keyword>
<reference evidence="19" key="1">
    <citation type="submission" date="2022-08" db="EMBL/GenBank/DDBJ databases">
        <authorList>
            <person name="Deng Y."/>
            <person name="Han X.-F."/>
            <person name="Zhang Y.-Q."/>
        </authorList>
    </citation>
    <scope>NUCLEOTIDE SEQUENCE</scope>
    <source>
        <strain evidence="19">CPCC 203407</strain>
    </source>
</reference>
<dbReference type="Gene3D" id="3.40.50.300">
    <property type="entry name" value="P-loop containing nucleotide triphosphate hydrolases"/>
    <property type="match status" value="2"/>
</dbReference>
<dbReference type="PROSITE" id="PS51217">
    <property type="entry name" value="UVRD_HELICASE_CTER"/>
    <property type="match status" value="1"/>
</dbReference>
<feature type="domain" description="UvrD-like helicase ATP-binding" evidence="17">
    <location>
        <begin position="5"/>
        <end position="333"/>
    </location>
</feature>
<dbReference type="InterPro" id="IPR011335">
    <property type="entry name" value="Restrct_endonuc-II-like"/>
</dbReference>
<organism evidence="19 20">
    <name type="scientific">Herbiconiux oxytropis</name>
    <dbReference type="NCBI Taxonomy" id="2970915"/>
    <lineage>
        <taxon>Bacteria</taxon>
        <taxon>Bacillati</taxon>
        <taxon>Actinomycetota</taxon>
        <taxon>Actinomycetes</taxon>
        <taxon>Micrococcales</taxon>
        <taxon>Microbacteriaceae</taxon>
        <taxon>Herbiconiux</taxon>
    </lineage>
</organism>
<evidence type="ECO:0000256" key="12">
    <source>
        <dbReference type="ARBA" id="ARBA00034617"/>
    </source>
</evidence>
<evidence type="ECO:0000256" key="14">
    <source>
        <dbReference type="ARBA" id="ARBA00048988"/>
    </source>
</evidence>
<dbReference type="EMBL" id="JANLCK010000004">
    <property type="protein sequence ID" value="MCS5726329.1"/>
    <property type="molecule type" value="Genomic_DNA"/>
</dbReference>
<evidence type="ECO:0000256" key="9">
    <source>
        <dbReference type="ARBA" id="ARBA00023125"/>
    </source>
</evidence>
<dbReference type="PANTHER" id="PTHR11070">
    <property type="entry name" value="UVRD / RECB / PCRA DNA HELICASE FAMILY MEMBER"/>
    <property type="match status" value="1"/>
</dbReference>
<proteinExistence type="inferred from homology"/>
<dbReference type="EC" id="5.6.2.4" evidence="13"/>
<dbReference type="Pfam" id="PF00580">
    <property type="entry name" value="UvrD-helicase"/>
    <property type="match status" value="1"/>
</dbReference>
<name>A0AA41XHG0_9MICO</name>
<keyword evidence="20" id="KW-1185">Reference proteome</keyword>
<dbReference type="GO" id="GO:0003677">
    <property type="term" value="F:DNA binding"/>
    <property type="evidence" value="ECO:0007669"/>
    <property type="project" value="UniProtKB-KW"/>
</dbReference>
<dbReference type="Pfam" id="PF12705">
    <property type="entry name" value="PDDEXK_1"/>
    <property type="match status" value="1"/>
</dbReference>
<evidence type="ECO:0000256" key="8">
    <source>
        <dbReference type="ARBA" id="ARBA00022840"/>
    </source>
</evidence>
<evidence type="ECO:0000256" key="16">
    <source>
        <dbReference type="SAM" id="MobiDB-lite"/>
    </source>
</evidence>
<keyword evidence="4" id="KW-0227">DNA damage</keyword>
<dbReference type="GO" id="GO:0005524">
    <property type="term" value="F:ATP binding"/>
    <property type="evidence" value="ECO:0007669"/>
    <property type="project" value="UniProtKB-UniRule"/>
</dbReference>
<dbReference type="InterPro" id="IPR000212">
    <property type="entry name" value="DNA_helicase_UvrD/REP"/>
</dbReference>
<feature type="binding site" evidence="15">
    <location>
        <begin position="26"/>
        <end position="33"/>
    </location>
    <ligand>
        <name>ATP</name>
        <dbReference type="ChEBI" id="CHEBI:30616"/>
    </ligand>
</feature>
<dbReference type="GO" id="GO:0004527">
    <property type="term" value="F:exonuclease activity"/>
    <property type="evidence" value="ECO:0007669"/>
    <property type="project" value="UniProtKB-KW"/>
</dbReference>
<evidence type="ECO:0000256" key="13">
    <source>
        <dbReference type="ARBA" id="ARBA00034808"/>
    </source>
</evidence>
<evidence type="ECO:0000259" key="18">
    <source>
        <dbReference type="PROSITE" id="PS51217"/>
    </source>
</evidence>